<keyword evidence="3" id="KW-1185">Reference proteome</keyword>
<evidence type="ECO:0000313" key="2">
    <source>
        <dbReference type="EMBL" id="CAJ2507922.1"/>
    </source>
</evidence>
<dbReference type="InterPro" id="IPR021842">
    <property type="entry name" value="DUF3435"/>
</dbReference>
<feature type="compositionally biased region" description="Polar residues" evidence="1">
    <location>
        <begin position="352"/>
        <end position="362"/>
    </location>
</feature>
<evidence type="ECO:0000256" key="1">
    <source>
        <dbReference type="SAM" id="MobiDB-lite"/>
    </source>
</evidence>
<comment type="caution">
    <text evidence="2">The sequence shown here is derived from an EMBL/GenBank/DDBJ whole genome shotgun (WGS) entry which is preliminary data.</text>
</comment>
<protein>
    <submittedName>
        <fullName evidence="2">Uu.00g091080.m01.CDS01</fullName>
    </submittedName>
</protein>
<evidence type="ECO:0000313" key="3">
    <source>
        <dbReference type="Proteomes" id="UP001295740"/>
    </source>
</evidence>
<gene>
    <name evidence="2" type="ORF">KHLLAP_LOCUS8390</name>
</gene>
<dbReference type="Proteomes" id="UP001295740">
    <property type="component" value="Unassembled WGS sequence"/>
</dbReference>
<proteinExistence type="predicted"/>
<reference evidence="2" key="1">
    <citation type="submission" date="2023-10" db="EMBL/GenBank/DDBJ databases">
        <authorList>
            <person name="Hackl T."/>
        </authorList>
    </citation>
    <scope>NUCLEOTIDE SEQUENCE</scope>
</reference>
<organism evidence="2 3">
    <name type="scientific">Anthostomella pinea</name>
    <dbReference type="NCBI Taxonomy" id="933095"/>
    <lineage>
        <taxon>Eukaryota</taxon>
        <taxon>Fungi</taxon>
        <taxon>Dikarya</taxon>
        <taxon>Ascomycota</taxon>
        <taxon>Pezizomycotina</taxon>
        <taxon>Sordariomycetes</taxon>
        <taxon>Xylariomycetidae</taxon>
        <taxon>Xylariales</taxon>
        <taxon>Xylariaceae</taxon>
        <taxon>Anthostomella</taxon>
    </lineage>
</organism>
<dbReference type="EMBL" id="CAUWAG010000010">
    <property type="protein sequence ID" value="CAJ2507922.1"/>
    <property type="molecule type" value="Genomic_DNA"/>
</dbReference>
<dbReference type="PANTHER" id="PTHR37535:SF2">
    <property type="entry name" value="FINGER DOMAIN PROTEIN, PUTATIVE (AFU_ORTHOLOGUE AFUA_6G09300)-RELATED"/>
    <property type="match status" value="1"/>
</dbReference>
<name>A0AAI8YKD0_9PEZI</name>
<feature type="region of interest" description="Disordered" evidence="1">
    <location>
        <begin position="347"/>
        <end position="371"/>
    </location>
</feature>
<dbReference type="PANTHER" id="PTHR37535">
    <property type="entry name" value="FLUG DOMAIN PROTEIN"/>
    <property type="match status" value="1"/>
</dbReference>
<dbReference type="Pfam" id="PF11917">
    <property type="entry name" value="DUF3435"/>
    <property type="match status" value="1"/>
</dbReference>
<dbReference type="AlphaFoldDB" id="A0AAI8YKD0"/>
<sequence>MTRQRIHDDPYDSRVIDDLYDTDASFSAVGDADADDFLDVYEDVSSPESDVMDVEDFSDDDSNVADQVYLFAGNVHLLEYYQKALREFKESAFNVGDYSPGSTIQLNSIKKQWRTFCTDVVGRDPQTCLESIDIRLLYNFFDWSLNQIVTDVSEALCNLTLDHTNSTPFQKHYLSHAVCADLWEILCGQKPQQALLKQSCSVGHSMSQRRPVDLTPKQAVYVNTDPNVTRLTRQLKNLRLGTKQQIDAQRELRNLKQRLKRLLLKKIREDWTDEQAIDDIEHQLQGVAFTKPVPADITYCPQLPAQKRLVKALTAPVDPTLEGQYRRRDDAINVIITYCSVEEGRTSRRKFTSPTKEAQSKPTHGPPEDNPLSIARLSVFVRNDRERPKRCFLCIGAALSLEPDDPRAEALMYEFYTPRDLTKHFKRKHLSLLAQDSKPEYKVCDFTLSSKMHLQNHALRVHGTVS</sequence>
<accession>A0AAI8YKD0</accession>